<comment type="caution">
    <text evidence="9">The sequence shown here is derived from an EMBL/GenBank/DDBJ whole genome shotgun (WGS) entry which is preliminary data.</text>
</comment>
<feature type="compositionally biased region" description="Low complexity" evidence="7">
    <location>
        <begin position="659"/>
        <end position="677"/>
    </location>
</feature>
<feature type="domain" description="Cupin type-1" evidence="8">
    <location>
        <begin position="66"/>
        <end position="232"/>
    </location>
</feature>
<feature type="domain" description="Cupin type-1" evidence="8">
    <location>
        <begin position="351"/>
        <end position="501"/>
    </location>
</feature>
<evidence type="ECO:0000313" key="9">
    <source>
        <dbReference type="EMBL" id="KAK7839455.1"/>
    </source>
</evidence>
<dbReference type="InterPro" id="IPR006044">
    <property type="entry name" value="11S_seedstore_pln"/>
</dbReference>
<dbReference type="InterPro" id="IPR050253">
    <property type="entry name" value="Seed_Storage-Functional"/>
</dbReference>
<dbReference type="Gene3D" id="2.60.120.10">
    <property type="entry name" value="Jelly Rolls"/>
    <property type="match status" value="7"/>
</dbReference>
<evidence type="ECO:0000256" key="4">
    <source>
        <dbReference type="ARBA" id="ARBA00023129"/>
    </source>
</evidence>
<reference evidence="9 10" key="1">
    <citation type="journal article" date="2018" name="Sci. Data">
        <title>The draft genome sequence of cork oak.</title>
        <authorList>
            <person name="Ramos A.M."/>
            <person name="Usie A."/>
            <person name="Barbosa P."/>
            <person name="Barros P.M."/>
            <person name="Capote T."/>
            <person name="Chaves I."/>
            <person name="Simoes F."/>
            <person name="Abreu I."/>
            <person name="Carrasquinho I."/>
            <person name="Faro C."/>
            <person name="Guimaraes J.B."/>
            <person name="Mendonca D."/>
            <person name="Nobrega F."/>
            <person name="Rodrigues L."/>
            <person name="Saibo N.J.M."/>
            <person name="Varela M.C."/>
            <person name="Egas C."/>
            <person name="Matos J."/>
            <person name="Miguel C.M."/>
            <person name="Oliveira M.M."/>
            <person name="Ricardo C.P."/>
            <person name="Goncalves S."/>
        </authorList>
    </citation>
    <scope>NUCLEOTIDE SEQUENCE [LARGE SCALE GENOMIC DNA]</scope>
    <source>
        <strain evidence="10">cv. HL8</strain>
    </source>
</reference>
<feature type="region of interest" description="Disordered" evidence="7">
    <location>
        <begin position="736"/>
        <end position="761"/>
    </location>
</feature>
<dbReference type="FunFam" id="2.60.120.10:FF:000073">
    <property type="entry name" value="Glycinin G1"/>
    <property type="match status" value="3"/>
</dbReference>
<dbReference type="PRINTS" id="PR00439">
    <property type="entry name" value="11SGLOBULIN"/>
</dbReference>
<dbReference type="InterPro" id="IPR014710">
    <property type="entry name" value="RmlC-like_jellyroll"/>
</dbReference>
<dbReference type="CDD" id="cd02242">
    <property type="entry name" value="cupin_11S_legumin_N"/>
    <property type="match status" value="2"/>
</dbReference>
<dbReference type="InterPro" id="IPR011051">
    <property type="entry name" value="RmlC_Cupin_sf"/>
</dbReference>
<dbReference type="PROSITE" id="PS00305">
    <property type="entry name" value="11S_SEED_STORAGE"/>
    <property type="match status" value="3"/>
</dbReference>
<dbReference type="PANTHER" id="PTHR31189">
    <property type="entry name" value="OS03G0336100 PROTEIN-RELATED"/>
    <property type="match status" value="1"/>
</dbReference>
<feature type="domain" description="Cupin type-1" evidence="8">
    <location>
        <begin position="853"/>
        <end position="1003"/>
    </location>
</feature>
<evidence type="ECO:0000256" key="2">
    <source>
        <dbReference type="ARBA" id="ARBA00022729"/>
    </source>
</evidence>
<evidence type="ECO:0000256" key="5">
    <source>
        <dbReference type="ARBA" id="ARBA00023157"/>
    </source>
</evidence>
<dbReference type="PANTHER" id="PTHR31189:SF35">
    <property type="entry name" value="12S SEED STORAGE PROTEIN CRB"/>
    <property type="match status" value="1"/>
</dbReference>
<feature type="region of interest" description="Disordered" evidence="7">
    <location>
        <begin position="658"/>
        <end position="677"/>
    </location>
</feature>
<accession>A0AAW0KKJ0</accession>
<dbReference type="SUPFAM" id="SSF51182">
    <property type="entry name" value="RmlC-like cupins"/>
    <property type="match status" value="4"/>
</dbReference>
<dbReference type="GO" id="GO:0045735">
    <property type="term" value="F:nutrient reservoir activity"/>
    <property type="evidence" value="ECO:0007669"/>
    <property type="project" value="UniProtKB-KW"/>
</dbReference>
<feature type="compositionally biased region" description="Basic and acidic residues" evidence="7">
    <location>
        <begin position="806"/>
        <end position="832"/>
    </location>
</feature>
<evidence type="ECO:0000256" key="7">
    <source>
        <dbReference type="SAM" id="MobiDB-lite"/>
    </source>
</evidence>
<proteinExistence type="inferred from homology"/>
<feature type="compositionally biased region" description="Basic and acidic residues" evidence="7">
    <location>
        <begin position="304"/>
        <end position="330"/>
    </location>
</feature>
<dbReference type="Pfam" id="PF00190">
    <property type="entry name" value="Cupin_1"/>
    <property type="match status" value="5"/>
</dbReference>
<comment type="similarity">
    <text evidence="1 6">Belongs to the 11S seed storage protein (globulins) family.</text>
</comment>
<dbReference type="InterPro" id="IPR022379">
    <property type="entry name" value="11S_seedstore_CS"/>
</dbReference>
<evidence type="ECO:0000256" key="1">
    <source>
        <dbReference type="ARBA" id="ARBA00007178"/>
    </source>
</evidence>
<feature type="region of interest" description="Disordered" evidence="7">
    <location>
        <begin position="290"/>
        <end position="341"/>
    </location>
</feature>
<feature type="region of interest" description="Disordered" evidence="7">
    <location>
        <begin position="795"/>
        <end position="843"/>
    </location>
</feature>
<keyword evidence="3 6" id="KW-0758">Storage protein</keyword>
<evidence type="ECO:0000313" key="10">
    <source>
        <dbReference type="Proteomes" id="UP000237347"/>
    </source>
</evidence>
<gene>
    <name evidence="9" type="primary">LEGA_1</name>
    <name evidence="9" type="ORF">CFP56_018029</name>
</gene>
<dbReference type="InterPro" id="IPR006045">
    <property type="entry name" value="Cupin_1"/>
</dbReference>
<feature type="compositionally biased region" description="Low complexity" evidence="7">
    <location>
        <begin position="142"/>
        <end position="160"/>
    </location>
</feature>
<dbReference type="GO" id="GO:0048316">
    <property type="term" value="P:seed development"/>
    <property type="evidence" value="ECO:0007669"/>
    <property type="project" value="UniProtKB-ARBA"/>
</dbReference>
<feature type="region of interest" description="Disordered" evidence="7">
    <location>
        <begin position="1071"/>
        <end position="1119"/>
    </location>
</feature>
<name>A0AAW0KKJ0_QUESU</name>
<dbReference type="EMBL" id="PKMF04000283">
    <property type="protein sequence ID" value="KAK7839455.1"/>
    <property type="molecule type" value="Genomic_DNA"/>
</dbReference>
<keyword evidence="2" id="KW-0732">Signal</keyword>
<dbReference type="SMART" id="SM00835">
    <property type="entry name" value="Cupin_1"/>
    <property type="match status" value="5"/>
</dbReference>
<protein>
    <submittedName>
        <fullName evidence="9">Legumin a</fullName>
    </submittedName>
</protein>
<comment type="function">
    <text evidence="6">Seed storage protein.</text>
</comment>
<keyword evidence="4 6" id="KW-0708">Seed storage protein</keyword>
<evidence type="ECO:0000259" key="8">
    <source>
        <dbReference type="SMART" id="SM00835"/>
    </source>
</evidence>
<feature type="region of interest" description="Disordered" evidence="7">
    <location>
        <begin position="141"/>
        <end position="160"/>
    </location>
</feature>
<dbReference type="CDD" id="cd02243">
    <property type="entry name" value="cupin_11S_legumin_C"/>
    <property type="match status" value="3"/>
</dbReference>
<comment type="subunit">
    <text evidence="6">Hexamer; each subunit is composed of an acidic and a basic chain derived from a single precursor and linked by a disulfide bond.</text>
</comment>
<feature type="compositionally biased region" description="Low complexity" evidence="7">
    <location>
        <begin position="738"/>
        <end position="755"/>
    </location>
</feature>
<keyword evidence="5 6" id="KW-1015">Disulfide bond</keyword>
<evidence type="ECO:0000256" key="6">
    <source>
        <dbReference type="RuleBase" id="RU003681"/>
    </source>
</evidence>
<feature type="compositionally biased region" description="Basic and acidic residues" evidence="7">
    <location>
        <begin position="1082"/>
        <end position="1108"/>
    </location>
</feature>
<sequence>MAEDSLTNAPSPSRHFIQYYLKTKTMAKLIFLYTSLCLLLVLFNGCLATQTSRQQQQFNQCQLDRLDALKPNHRIEAEAGVIESWDPSDQQFQCVGVAVVRRTIEPNGLLLPQYASAPQLIYIQSGYGIFGAVIPGCPNTYQESQQQQHQQGQQRDQNQKIQSFRRGDIIALPAGVAHWLYNDGNSEVVALSLLDTNNQANQLDENPRVRTKIEIQILFPINITSTLPETQKMNFSYKVEAHEDNDASNRERATISSVASVLRIWLMLSTWIRRPLETFKASMKTGRTSVKVKGRLQVAMPPRSGEERERLERQEREQEKEDEREQRESQSPRGGGDNGIEETLCTLRLRENIYDPSRADIYNPQAGRISTLNSHNLPVLRRLQLSAEFGRLQRDAIYVPHWNRNAHSVIYVVKGRAQVQVVDDFGQTVFDGELQQHQILTVPQNFAVVKRGSSSEGFEWVAFKTNDNAQISPLAGQTSVLRAIPADVLANAFQLSKEDVSELKSNLEQQEITIVKPSRSSSQRMAIASPSRHFIQYYLKTKTMAKPIFLYTSLCLLVLFNGCLATQTSRQQQQFNQCQLDRLDALKPNHRIEAEAGVIESWDPSDQQFQCVGVAVVRRTIEPNGLLLPQYASAPQLIYIQSGYGIFGAVIPGCPNTYQESQQQQHQQGQQRDQNQKIQSFRRGDIIALPAGVAHWLYNDGNSEVVALSLLDTNNQANQLDENPRHFYLAGNPEDEFQLQGRSPRGQRRQQQGKGNNLFSGFRTEDLADAFNVDKETIRNLQGFHEDRKNIVKVKGRLQVAMPPRSGEERERLERQEREQEKEDEREQRESQSPRGGGDNGIEETLCTLRLRENIYDPSRADIYNPQAGRISTLNSHNLPVLRRLQLSAEFGRLQRDAIYVPHWNRNAHSVIYVVKGRAQVQVVDDFGQTVFDGELQQHQILTVPQNFAVVKRGSSSEGFEWVAFKTNDNAQISPLAGQTSVLRAIPADVLANAFQLSKEDVSELKSNLEQQEITIVKPSRSSSQRMAIGLMKNLIGFRTEDLADAFNVDKETIRNLQGFHEDRKNIVKVKGRLQVAMPPRSGEERERLERQEREQEKEDEREQRESQSPRGGGDNGIEETLCTLRLRENIYDPSRADIYNPQAGRISTLNSHNLPVLRRLQLSAEFGRLQRDAIYVPHWNRNAHSVIYVVKGRAQVQVVDDFGQTVFDGELQQHQILTVPQNFAVVKRGSSSEGFEWVAFKTNDNAQISPLAGQTSVLRAIPADVLANAFQLSKEDVSELKSNLEQQEITIVKPSRSSSQRMAIGLMKNLM</sequence>
<dbReference type="Proteomes" id="UP000237347">
    <property type="component" value="Unassembled WGS sequence"/>
</dbReference>
<evidence type="ECO:0000256" key="3">
    <source>
        <dbReference type="ARBA" id="ARBA00022761"/>
    </source>
</evidence>
<feature type="domain" description="Cupin type-1" evidence="8">
    <location>
        <begin position="583"/>
        <end position="779"/>
    </location>
</feature>
<organism evidence="9 10">
    <name type="scientific">Quercus suber</name>
    <name type="common">Cork oak</name>
    <dbReference type="NCBI Taxonomy" id="58331"/>
    <lineage>
        <taxon>Eukaryota</taxon>
        <taxon>Viridiplantae</taxon>
        <taxon>Streptophyta</taxon>
        <taxon>Embryophyta</taxon>
        <taxon>Tracheophyta</taxon>
        <taxon>Spermatophyta</taxon>
        <taxon>Magnoliopsida</taxon>
        <taxon>eudicotyledons</taxon>
        <taxon>Gunneridae</taxon>
        <taxon>Pentapetalae</taxon>
        <taxon>rosids</taxon>
        <taxon>fabids</taxon>
        <taxon>Fagales</taxon>
        <taxon>Fagaceae</taxon>
        <taxon>Quercus</taxon>
    </lineage>
</organism>
<feature type="domain" description="Cupin type-1" evidence="8">
    <location>
        <begin position="1129"/>
        <end position="1279"/>
    </location>
</feature>
<keyword evidence="10" id="KW-1185">Reference proteome</keyword>